<evidence type="ECO:0000256" key="4">
    <source>
        <dbReference type="ARBA" id="ARBA00022989"/>
    </source>
</evidence>
<dbReference type="Gene3D" id="1.10.3730.20">
    <property type="match status" value="2"/>
</dbReference>
<accession>A0A0G1S2P5</accession>
<feature type="transmembrane region" description="Helical" evidence="6">
    <location>
        <begin position="142"/>
        <end position="163"/>
    </location>
</feature>
<evidence type="ECO:0000256" key="2">
    <source>
        <dbReference type="ARBA" id="ARBA00022475"/>
    </source>
</evidence>
<dbReference type="InterPro" id="IPR000620">
    <property type="entry name" value="EamA_dom"/>
</dbReference>
<keyword evidence="2" id="KW-1003">Cell membrane</keyword>
<dbReference type="GO" id="GO:0005886">
    <property type="term" value="C:plasma membrane"/>
    <property type="evidence" value="ECO:0007669"/>
    <property type="project" value="UniProtKB-SubCell"/>
</dbReference>
<dbReference type="InterPro" id="IPR037185">
    <property type="entry name" value="EmrE-like"/>
</dbReference>
<dbReference type="PANTHER" id="PTHR32322:SF18">
    <property type="entry name" value="S-ADENOSYLMETHIONINE_S-ADENOSYLHOMOCYSTEINE TRANSPORTER"/>
    <property type="match status" value="1"/>
</dbReference>
<feature type="transmembrane region" description="Helical" evidence="6">
    <location>
        <begin position="31"/>
        <end position="52"/>
    </location>
</feature>
<evidence type="ECO:0000313" key="9">
    <source>
        <dbReference type="Proteomes" id="UP000034364"/>
    </source>
</evidence>
<protein>
    <recommendedName>
        <fullName evidence="7">EamA domain-containing protein</fullName>
    </recommendedName>
</protein>
<feature type="transmembrane region" description="Helical" evidence="6">
    <location>
        <begin position="87"/>
        <end position="107"/>
    </location>
</feature>
<feature type="transmembrane region" description="Helical" evidence="6">
    <location>
        <begin position="203"/>
        <end position="225"/>
    </location>
</feature>
<dbReference type="InterPro" id="IPR050638">
    <property type="entry name" value="AA-Vitamin_Transporters"/>
</dbReference>
<reference evidence="8 9" key="1">
    <citation type="journal article" date="2015" name="Nature">
        <title>rRNA introns, odd ribosomes, and small enigmatic genomes across a large radiation of phyla.</title>
        <authorList>
            <person name="Brown C.T."/>
            <person name="Hug L.A."/>
            <person name="Thomas B.C."/>
            <person name="Sharon I."/>
            <person name="Castelle C.J."/>
            <person name="Singh A."/>
            <person name="Wilkins M.J."/>
            <person name="Williams K.H."/>
            <person name="Banfield J.F."/>
        </authorList>
    </citation>
    <scope>NUCLEOTIDE SEQUENCE [LARGE SCALE GENOMIC DNA]</scope>
</reference>
<dbReference type="Proteomes" id="UP000034364">
    <property type="component" value="Unassembled WGS sequence"/>
</dbReference>
<feature type="transmembrane region" description="Helical" evidence="6">
    <location>
        <begin position="58"/>
        <end position="80"/>
    </location>
</feature>
<evidence type="ECO:0000256" key="5">
    <source>
        <dbReference type="ARBA" id="ARBA00023136"/>
    </source>
</evidence>
<evidence type="ECO:0000313" key="8">
    <source>
        <dbReference type="EMBL" id="KKU63646.1"/>
    </source>
</evidence>
<feature type="transmembrane region" description="Helical" evidence="6">
    <location>
        <begin position="169"/>
        <end position="191"/>
    </location>
</feature>
<dbReference type="SUPFAM" id="SSF103481">
    <property type="entry name" value="Multidrug resistance efflux transporter EmrE"/>
    <property type="match status" value="2"/>
</dbReference>
<evidence type="ECO:0000256" key="1">
    <source>
        <dbReference type="ARBA" id="ARBA00004651"/>
    </source>
</evidence>
<evidence type="ECO:0000256" key="3">
    <source>
        <dbReference type="ARBA" id="ARBA00022692"/>
    </source>
</evidence>
<dbReference type="Pfam" id="PF00892">
    <property type="entry name" value="EamA"/>
    <property type="match status" value="2"/>
</dbReference>
<evidence type="ECO:0000259" key="7">
    <source>
        <dbReference type="Pfam" id="PF00892"/>
    </source>
</evidence>
<feature type="domain" description="EamA" evidence="7">
    <location>
        <begin position="3"/>
        <end position="129"/>
    </location>
</feature>
<name>A0A0G1S2P5_9BACT</name>
<feature type="transmembrane region" description="Helical" evidence="6">
    <location>
        <begin position="113"/>
        <end position="130"/>
    </location>
</feature>
<comment type="subcellular location">
    <subcellularLocation>
        <location evidence="1">Cell membrane</location>
        <topology evidence="1">Multi-pass membrane protein</topology>
    </subcellularLocation>
</comment>
<keyword evidence="4 6" id="KW-1133">Transmembrane helix</keyword>
<dbReference type="AlphaFoldDB" id="A0A0G1S2P5"/>
<evidence type="ECO:0000256" key="6">
    <source>
        <dbReference type="SAM" id="Phobius"/>
    </source>
</evidence>
<feature type="domain" description="EamA" evidence="7">
    <location>
        <begin position="142"/>
        <end position="275"/>
    </location>
</feature>
<feature type="transmembrane region" description="Helical" evidence="6">
    <location>
        <begin position="231"/>
        <end position="252"/>
    </location>
</feature>
<keyword evidence="5 6" id="KW-0472">Membrane</keyword>
<proteinExistence type="predicted"/>
<dbReference type="PANTHER" id="PTHR32322">
    <property type="entry name" value="INNER MEMBRANE TRANSPORTER"/>
    <property type="match status" value="1"/>
</dbReference>
<keyword evidence="3 6" id="KW-0812">Transmembrane</keyword>
<comment type="caution">
    <text evidence="8">The sequence shown here is derived from an EMBL/GenBank/DDBJ whole genome shotgun (WGS) entry which is preliminary data.</text>
</comment>
<gene>
    <name evidence="8" type="ORF">UX87_C0019G0013</name>
</gene>
<organism evidence="8 9">
    <name type="scientific">Candidatus Amesbacteria bacterium GW2011_GWA1_47_16</name>
    <dbReference type="NCBI Taxonomy" id="1618353"/>
    <lineage>
        <taxon>Bacteria</taxon>
        <taxon>Candidatus Amesiibacteriota</taxon>
    </lineage>
</organism>
<sequence length="276" mass="29989">MNWFIFAICATSLWGVGQVFIKKGLSGVSPFYSNLFATLAALIVQIPFALVGGVKWEAFPMIFVLALLASLPNYVFPYVIEKANVSLSGTVLATYPVYTILLSILFLKESLDFVQLIGIVGIIIGMFVVAKPENERLRFSGWVIWAVLGSIAIGFGDFMGKVALTQYNLYSFILALALSGVVSLVITRIFDKKPAKISGNQKGIIYSLIGNFLMPMGLLFLYIAFSKGPASLVSPVASTYPAITVILAYFYLKEKISKTNLIGILLTTLGVVLIGI</sequence>
<dbReference type="EMBL" id="LCNV01000019">
    <property type="protein sequence ID" value="KKU63646.1"/>
    <property type="molecule type" value="Genomic_DNA"/>
</dbReference>